<gene>
    <name evidence="2" type="ORF">MYCFIDRAFT_84876</name>
</gene>
<evidence type="ECO:0000313" key="3">
    <source>
        <dbReference type="Proteomes" id="UP000016932"/>
    </source>
</evidence>
<dbReference type="VEuPathDB" id="FungiDB:MYCFIDRAFT_84876"/>
<dbReference type="HOGENOM" id="CLU_659096_0_0_1"/>
<evidence type="ECO:0000313" key="2">
    <source>
        <dbReference type="EMBL" id="EME83202.1"/>
    </source>
</evidence>
<feature type="compositionally biased region" description="Basic and acidic residues" evidence="1">
    <location>
        <begin position="335"/>
        <end position="345"/>
    </location>
</feature>
<protein>
    <submittedName>
        <fullName evidence="2">Uncharacterized protein</fullName>
    </submittedName>
</protein>
<dbReference type="EMBL" id="KB446558">
    <property type="protein sequence ID" value="EME83202.1"/>
    <property type="molecule type" value="Genomic_DNA"/>
</dbReference>
<organism evidence="2 3">
    <name type="scientific">Pseudocercospora fijiensis (strain CIRAD86)</name>
    <name type="common">Black leaf streak disease fungus</name>
    <name type="synonym">Mycosphaerella fijiensis</name>
    <dbReference type="NCBI Taxonomy" id="383855"/>
    <lineage>
        <taxon>Eukaryota</taxon>
        <taxon>Fungi</taxon>
        <taxon>Dikarya</taxon>
        <taxon>Ascomycota</taxon>
        <taxon>Pezizomycotina</taxon>
        <taxon>Dothideomycetes</taxon>
        <taxon>Dothideomycetidae</taxon>
        <taxon>Mycosphaerellales</taxon>
        <taxon>Mycosphaerellaceae</taxon>
        <taxon>Pseudocercospora</taxon>
    </lineage>
</organism>
<sequence length="417" mass="45446">MERGDLSVAPLSYEAGIDDINTFYASPEPEPVDQQLEVADTMSVNHHTHHLQQAQLLENQLAAVTDIENLPEQAVFSSTLESSANPTFFHGGLPPNPYSPVETSSHSSLMRELKRSTRSPGATQARSASDIPNKKTTKNPRSVNDSETPANRTTARDLNPSSDRSQLQAEMRTEEKDGDWPVQDSPPLPRLDLRAGTKLDHSPLSSSRSRDGLQDLEYSALLSTASNAALLQSLKRNRQMSSPLSGDVSQRKKAKVTALLSTKSPQALSNTELQSLQCALPTAVTAGTTTVPSRTLLPLHGSNDRPTMNTEDGSPNTTNERKDPTPMDRPAAKSNEPKNREKGIAKQEAGLPYTSGAVKRPPRHSLSERELKELGGIVSNADKQSPRKTRIQRTVEQESRPNAVAAAKRRHSTNPKT</sequence>
<keyword evidence="3" id="KW-1185">Reference proteome</keyword>
<feature type="compositionally biased region" description="Polar residues" evidence="1">
    <location>
        <begin position="139"/>
        <end position="153"/>
    </location>
</feature>
<name>M3B1B0_PSEFD</name>
<proteinExistence type="predicted"/>
<evidence type="ECO:0000256" key="1">
    <source>
        <dbReference type="SAM" id="MobiDB-lite"/>
    </source>
</evidence>
<accession>M3B1B0</accession>
<reference evidence="2 3" key="1">
    <citation type="journal article" date="2012" name="PLoS Pathog.">
        <title>Diverse lifestyles and strategies of plant pathogenesis encoded in the genomes of eighteen Dothideomycetes fungi.</title>
        <authorList>
            <person name="Ohm R.A."/>
            <person name="Feau N."/>
            <person name="Henrissat B."/>
            <person name="Schoch C.L."/>
            <person name="Horwitz B.A."/>
            <person name="Barry K.W."/>
            <person name="Condon B.J."/>
            <person name="Copeland A.C."/>
            <person name="Dhillon B."/>
            <person name="Glaser F."/>
            <person name="Hesse C.N."/>
            <person name="Kosti I."/>
            <person name="LaButti K."/>
            <person name="Lindquist E.A."/>
            <person name="Lucas S."/>
            <person name="Salamov A.A."/>
            <person name="Bradshaw R.E."/>
            <person name="Ciuffetti L."/>
            <person name="Hamelin R.C."/>
            <person name="Kema G.H.J."/>
            <person name="Lawrence C."/>
            <person name="Scott J.A."/>
            <person name="Spatafora J.W."/>
            <person name="Turgeon B.G."/>
            <person name="de Wit P.J.G.M."/>
            <person name="Zhong S."/>
            <person name="Goodwin S.B."/>
            <person name="Grigoriev I.V."/>
        </authorList>
    </citation>
    <scope>NUCLEOTIDE SEQUENCE [LARGE SCALE GENOMIC DNA]</scope>
    <source>
        <strain evidence="2 3">CIRAD86</strain>
    </source>
</reference>
<dbReference type="RefSeq" id="XP_007926500.1">
    <property type="nucleotide sequence ID" value="XM_007928309.1"/>
</dbReference>
<feature type="compositionally biased region" description="Polar residues" evidence="1">
    <location>
        <begin position="159"/>
        <end position="168"/>
    </location>
</feature>
<feature type="compositionally biased region" description="Basic residues" evidence="1">
    <location>
        <begin position="407"/>
        <end position="417"/>
    </location>
</feature>
<dbReference type="OrthoDB" id="3646418at2759"/>
<dbReference type="KEGG" id="pfj:MYCFIDRAFT_84876"/>
<feature type="compositionally biased region" description="Polar residues" evidence="1">
    <location>
        <begin position="304"/>
        <end position="318"/>
    </location>
</feature>
<feature type="region of interest" description="Disordered" evidence="1">
    <location>
        <begin position="289"/>
        <end position="417"/>
    </location>
</feature>
<dbReference type="AlphaFoldDB" id="M3B1B0"/>
<dbReference type="Proteomes" id="UP000016932">
    <property type="component" value="Unassembled WGS sequence"/>
</dbReference>
<feature type="compositionally biased region" description="Basic and acidic residues" evidence="1">
    <location>
        <begin position="191"/>
        <end position="201"/>
    </location>
</feature>
<feature type="compositionally biased region" description="Polar residues" evidence="1">
    <location>
        <begin position="118"/>
        <end position="127"/>
    </location>
</feature>
<dbReference type="GeneID" id="19342272"/>
<feature type="region of interest" description="Disordered" evidence="1">
    <location>
        <begin position="87"/>
        <end position="210"/>
    </location>
</feature>